<reference evidence="1" key="1">
    <citation type="submission" date="2021-01" db="EMBL/GenBank/DDBJ databases">
        <authorList>
            <person name="Kaushik A."/>
        </authorList>
    </citation>
    <scope>NUCLEOTIDE SEQUENCE</scope>
    <source>
        <strain evidence="1">AG3-T5</strain>
    </source>
</reference>
<evidence type="ECO:0008006" key="3">
    <source>
        <dbReference type="Google" id="ProtNLM"/>
    </source>
</evidence>
<feature type="non-terminal residue" evidence="1">
    <location>
        <position position="1"/>
    </location>
</feature>
<proteinExistence type="predicted"/>
<dbReference type="AlphaFoldDB" id="A0A8H3H595"/>
<dbReference type="Gene3D" id="3.40.50.720">
    <property type="entry name" value="NAD(P)-binding Rossmann-like Domain"/>
    <property type="match status" value="1"/>
</dbReference>
<protein>
    <recommendedName>
        <fullName evidence="3">Thioester reductase (TE) domain-containing protein</fullName>
    </recommendedName>
</protein>
<evidence type="ECO:0000313" key="1">
    <source>
        <dbReference type="EMBL" id="CAE6483214.1"/>
    </source>
</evidence>
<organism evidence="1 2">
    <name type="scientific">Rhizoctonia solani</name>
    <dbReference type="NCBI Taxonomy" id="456999"/>
    <lineage>
        <taxon>Eukaryota</taxon>
        <taxon>Fungi</taxon>
        <taxon>Dikarya</taxon>
        <taxon>Basidiomycota</taxon>
        <taxon>Agaricomycotina</taxon>
        <taxon>Agaricomycetes</taxon>
        <taxon>Cantharellales</taxon>
        <taxon>Ceratobasidiaceae</taxon>
        <taxon>Rhizoctonia</taxon>
    </lineage>
</organism>
<gene>
    <name evidence="1" type="ORF">RDB_LOCUS214132</name>
</gene>
<sequence>RFEPNIRGTRNLLDLALTSTAPTGLPRFAFASSISVAGVSGLGEQLEEVSVRPEDATLAMGSSSPLDELDCRHALFAWVNLPEISPAARGTRPTEYPLSLHPRYQYDAYLQQLGCVLD</sequence>
<dbReference type="EMBL" id="CAJMWW010000673">
    <property type="protein sequence ID" value="CAE6483214.1"/>
    <property type="molecule type" value="Genomic_DNA"/>
</dbReference>
<evidence type="ECO:0000313" key="2">
    <source>
        <dbReference type="Proteomes" id="UP000663841"/>
    </source>
</evidence>
<dbReference type="SUPFAM" id="SSF51735">
    <property type="entry name" value="NAD(P)-binding Rossmann-fold domains"/>
    <property type="match status" value="1"/>
</dbReference>
<comment type="caution">
    <text evidence="1">The sequence shown here is derived from an EMBL/GenBank/DDBJ whole genome shotgun (WGS) entry which is preliminary data.</text>
</comment>
<accession>A0A8H3H595</accession>
<dbReference type="Proteomes" id="UP000663841">
    <property type="component" value="Unassembled WGS sequence"/>
</dbReference>
<dbReference type="InterPro" id="IPR036291">
    <property type="entry name" value="NAD(P)-bd_dom_sf"/>
</dbReference>
<name>A0A8H3H595_9AGAM</name>